<evidence type="ECO:0000313" key="1">
    <source>
        <dbReference type="EMBL" id="EFA11683.1"/>
    </source>
</evidence>
<gene>
    <name evidence="1" type="primary">AUGUSTUS-3.0.2_08547</name>
    <name evidence="1" type="ORF">TcasGA2_TC008547</name>
</gene>
<reference evidence="1 2" key="1">
    <citation type="journal article" date="2008" name="Nature">
        <title>The genome of the model beetle and pest Tribolium castaneum.</title>
        <authorList>
            <consortium name="Tribolium Genome Sequencing Consortium"/>
            <person name="Richards S."/>
            <person name="Gibbs R.A."/>
            <person name="Weinstock G.M."/>
            <person name="Brown S.J."/>
            <person name="Denell R."/>
            <person name="Beeman R.W."/>
            <person name="Gibbs R."/>
            <person name="Beeman R.W."/>
            <person name="Brown S.J."/>
            <person name="Bucher G."/>
            <person name="Friedrich M."/>
            <person name="Grimmelikhuijzen C.J."/>
            <person name="Klingler M."/>
            <person name="Lorenzen M."/>
            <person name="Richards S."/>
            <person name="Roth S."/>
            <person name="Schroder R."/>
            <person name="Tautz D."/>
            <person name="Zdobnov E.M."/>
            <person name="Muzny D."/>
            <person name="Gibbs R.A."/>
            <person name="Weinstock G.M."/>
            <person name="Attaway T."/>
            <person name="Bell S."/>
            <person name="Buhay C.J."/>
            <person name="Chandrabose M.N."/>
            <person name="Chavez D."/>
            <person name="Clerk-Blankenburg K.P."/>
            <person name="Cree A."/>
            <person name="Dao M."/>
            <person name="Davis C."/>
            <person name="Chacko J."/>
            <person name="Dinh H."/>
            <person name="Dugan-Rocha S."/>
            <person name="Fowler G."/>
            <person name="Garner T.T."/>
            <person name="Garnes J."/>
            <person name="Gnirke A."/>
            <person name="Hawes A."/>
            <person name="Hernandez J."/>
            <person name="Hines S."/>
            <person name="Holder M."/>
            <person name="Hume J."/>
            <person name="Jhangiani S.N."/>
            <person name="Joshi V."/>
            <person name="Khan Z.M."/>
            <person name="Jackson L."/>
            <person name="Kovar C."/>
            <person name="Kowis A."/>
            <person name="Lee S."/>
            <person name="Lewis L.R."/>
            <person name="Margolis J."/>
            <person name="Morgan M."/>
            <person name="Nazareth L.V."/>
            <person name="Nguyen N."/>
            <person name="Okwuonu G."/>
            <person name="Parker D."/>
            <person name="Richards S."/>
            <person name="Ruiz S.J."/>
            <person name="Santibanez J."/>
            <person name="Savard J."/>
            <person name="Scherer S.E."/>
            <person name="Schneider B."/>
            <person name="Sodergren E."/>
            <person name="Tautz D."/>
            <person name="Vattahil S."/>
            <person name="Villasana D."/>
            <person name="White C.S."/>
            <person name="Wright R."/>
            <person name="Park Y."/>
            <person name="Beeman R.W."/>
            <person name="Lord J."/>
            <person name="Oppert B."/>
            <person name="Lorenzen M."/>
            <person name="Brown S."/>
            <person name="Wang L."/>
            <person name="Savard J."/>
            <person name="Tautz D."/>
            <person name="Richards S."/>
            <person name="Weinstock G."/>
            <person name="Gibbs R.A."/>
            <person name="Liu Y."/>
            <person name="Worley K."/>
            <person name="Weinstock G."/>
            <person name="Elsik C.G."/>
            <person name="Reese J.T."/>
            <person name="Elhaik E."/>
            <person name="Landan G."/>
            <person name="Graur D."/>
            <person name="Arensburger P."/>
            <person name="Atkinson P."/>
            <person name="Beeman R.W."/>
            <person name="Beidler J."/>
            <person name="Brown S.J."/>
            <person name="Demuth J.P."/>
            <person name="Drury D.W."/>
            <person name="Du Y.Z."/>
            <person name="Fujiwara H."/>
            <person name="Lorenzen M."/>
            <person name="Maselli V."/>
            <person name="Osanai M."/>
            <person name="Park Y."/>
            <person name="Robertson H.M."/>
            <person name="Tu Z."/>
            <person name="Wang J.J."/>
            <person name="Wang S."/>
            <person name="Richards S."/>
            <person name="Song H."/>
            <person name="Zhang L."/>
            <person name="Sodergren E."/>
            <person name="Werner D."/>
            <person name="Stanke M."/>
            <person name="Morgenstern B."/>
            <person name="Solovyev V."/>
            <person name="Kosarev P."/>
            <person name="Brown G."/>
            <person name="Chen H.C."/>
            <person name="Ermolaeva O."/>
            <person name="Hlavina W."/>
            <person name="Kapustin Y."/>
            <person name="Kiryutin B."/>
            <person name="Kitts P."/>
            <person name="Maglott D."/>
            <person name="Pruitt K."/>
            <person name="Sapojnikov V."/>
            <person name="Souvorov A."/>
            <person name="Mackey A.J."/>
            <person name="Waterhouse R.M."/>
            <person name="Wyder S."/>
            <person name="Zdobnov E.M."/>
            <person name="Zdobnov E.M."/>
            <person name="Wyder S."/>
            <person name="Kriventseva E.V."/>
            <person name="Kadowaki T."/>
            <person name="Bork P."/>
            <person name="Aranda M."/>
            <person name="Bao R."/>
            <person name="Beermann A."/>
            <person name="Berns N."/>
            <person name="Bolognesi R."/>
            <person name="Bonneton F."/>
            <person name="Bopp D."/>
            <person name="Brown S.J."/>
            <person name="Bucher G."/>
            <person name="Butts T."/>
            <person name="Chaumot A."/>
            <person name="Denell R.E."/>
            <person name="Ferrier D.E."/>
            <person name="Friedrich M."/>
            <person name="Gordon C.M."/>
            <person name="Jindra M."/>
            <person name="Klingler M."/>
            <person name="Lan Q."/>
            <person name="Lattorff H.M."/>
            <person name="Laudet V."/>
            <person name="von Levetsow C."/>
            <person name="Liu Z."/>
            <person name="Lutz R."/>
            <person name="Lynch J.A."/>
            <person name="da Fonseca R.N."/>
            <person name="Posnien N."/>
            <person name="Reuter R."/>
            <person name="Roth S."/>
            <person name="Savard J."/>
            <person name="Schinko J.B."/>
            <person name="Schmitt C."/>
            <person name="Schoppmeier M."/>
            <person name="Schroder R."/>
            <person name="Shippy T.D."/>
            <person name="Simonnet F."/>
            <person name="Marques-Souza H."/>
            <person name="Tautz D."/>
            <person name="Tomoyasu Y."/>
            <person name="Trauner J."/>
            <person name="Van der Zee M."/>
            <person name="Vervoort M."/>
            <person name="Wittkopp N."/>
            <person name="Wimmer E.A."/>
            <person name="Yang X."/>
            <person name="Jones A.K."/>
            <person name="Sattelle D.B."/>
            <person name="Ebert P.R."/>
            <person name="Nelson D."/>
            <person name="Scott J.G."/>
            <person name="Beeman R.W."/>
            <person name="Muthukrishnan S."/>
            <person name="Kramer K.J."/>
            <person name="Arakane Y."/>
            <person name="Beeman R.W."/>
            <person name="Zhu Q."/>
            <person name="Hogenkamp D."/>
            <person name="Dixit R."/>
            <person name="Oppert B."/>
            <person name="Jiang H."/>
            <person name="Zou Z."/>
            <person name="Marshall J."/>
            <person name="Elpidina E."/>
            <person name="Vinokurov K."/>
            <person name="Oppert C."/>
            <person name="Zou Z."/>
            <person name="Evans J."/>
            <person name="Lu Z."/>
            <person name="Zhao P."/>
            <person name="Sumathipala N."/>
            <person name="Altincicek B."/>
            <person name="Vilcinskas A."/>
            <person name="Williams M."/>
            <person name="Hultmark D."/>
            <person name="Hetru C."/>
            <person name="Jiang H."/>
            <person name="Grimmelikhuijzen C.J."/>
            <person name="Hauser F."/>
            <person name="Cazzamali G."/>
            <person name="Williamson M."/>
            <person name="Park Y."/>
            <person name="Li B."/>
            <person name="Tanaka Y."/>
            <person name="Predel R."/>
            <person name="Neupert S."/>
            <person name="Schachtner J."/>
            <person name="Verleyen P."/>
            <person name="Raible F."/>
            <person name="Bork P."/>
            <person name="Friedrich M."/>
            <person name="Walden K.K."/>
            <person name="Robertson H.M."/>
            <person name="Angeli S."/>
            <person name="Foret S."/>
            <person name="Bucher G."/>
            <person name="Schuetz S."/>
            <person name="Maleszka R."/>
            <person name="Wimmer E.A."/>
            <person name="Beeman R.W."/>
            <person name="Lorenzen M."/>
            <person name="Tomoyasu Y."/>
            <person name="Miller S.C."/>
            <person name="Grossmann D."/>
            <person name="Bucher G."/>
        </authorList>
    </citation>
    <scope>NUCLEOTIDE SEQUENCE [LARGE SCALE GENOMIC DNA]</scope>
    <source>
        <strain evidence="1 2">Georgia GA2</strain>
    </source>
</reference>
<dbReference type="Proteomes" id="UP000007266">
    <property type="component" value="Unassembled WGS sequence"/>
</dbReference>
<reference evidence="1 2" key="2">
    <citation type="journal article" date="2010" name="Nucleic Acids Res.">
        <title>BeetleBase in 2010: revisions to provide comprehensive genomic information for Tribolium castaneum.</title>
        <authorList>
            <person name="Kim H.S."/>
            <person name="Murphy T."/>
            <person name="Xia J."/>
            <person name="Caragea D."/>
            <person name="Park Y."/>
            <person name="Beeman R.W."/>
            <person name="Lorenzen M.D."/>
            <person name="Butcher S."/>
            <person name="Manak J.R."/>
            <person name="Brown S.J."/>
        </authorList>
    </citation>
    <scope>NUCLEOTIDE SEQUENCE [LARGE SCALE GENOMIC DNA]</scope>
    <source>
        <strain evidence="1 2">Georgia GA2</strain>
    </source>
</reference>
<name>D7EI77_TRICA</name>
<keyword evidence="2" id="KW-1185">Reference proteome</keyword>
<dbReference type="HOGENOM" id="CLU_1663061_0_0_1"/>
<protein>
    <submittedName>
        <fullName evidence="1">Uncharacterized protein</fullName>
    </submittedName>
</protein>
<evidence type="ECO:0000313" key="2">
    <source>
        <dbReference type="Proteomes" id="UP000007266"/>
    </source>
</evidence>
<dbReference type="InParanoid" id="D7EI77"/>
<dbReference type="EMBL" id="KQ972669">
    <property type="protein sequence ID" value="EFA11683.1"/>
    <property type="molecule type" value="Genomic_DNA"/>
</dbReference>
<dbReference type="OrthoDB" id="6763656at2759"/>
<proteinExistence type="predicted"/>
<organism evidence="1 2">
    <name type="scientific">Tribolium castaneum</name>
    <name type="common">Red flour beetle</name>
    <dbReference type="NCBI Taxonomy" id="7070"/>
    <lineage>
        <taxon>Eukaryota</taxon>
        <taxon>Metazoa</taxon>
        <taxon>Ecdysozoa</taxon>
        <taxon>Arthropoda</taxon>
        <taxon>Hexapoda</taxon>
        <taxon>Insecta</taxon>
        <taxon>Pterygota</taxon>
        <taxon>Neoptera</taxon>
        <taxon>Endopterygota</taxon>
        <taxon>Coleoptera</taxon>
        <taxon>Polyphaga</taxon>
        <taxon>Cucujiformia</taxon>
        <taxon>Tenebrionidae</taxon>
        <taxon>Tenebrionidae incertae sedis</taxon>
        <taxon>Tribolium</taxon>
    </lineage>
</organism>
<dbReference type="AlphaFoldDB" id="D7EI77"/>
<sequence length="159" mass="18339">MNSMFSSPAIHVFSQENVGSVAKKPRTTNTLSRKPFFDRAVNANTPDFGRNVKREPQLKKPEQNIDIEDDDLFIYDTYSFKDMNDDFGADKFITAKEKLNKLRPCCGYKELTPSPKLSPVDFDMFIKIPKTIKFSVKSEDSYDMTDESEHISLPEIDFY</sequence>
<accession>D7EI77</accession>
<dbReference type="KEGG" id="tca:655475"/>